<organism evidence="11 12">
    <name type="scientific">Vigna mungo</name>
    <name type="common">Black gram</name>
    <name type="synonym">Phaseolus mungo</name>
    <dbReference type="NCBI Taxonomy" id="3915"/>
    <lineage>
        <taxon>Eukaryota</taxon>
        <taxon>Viridiplantae</taxon>
        <taxon>Streptophyta</taxon>
        <taxon>Embryophyta</taxon>
        <taxon>Tracheophyta</taxon>
        <taxon>Spermatophyta</taxon>
        <taxon>Magnoliopsida</taxon>
        <taxon>eudicotyledons</taxon>
        <taxon>Gunneridae</taxon>
        <taxon>Pentapetalae</taxon>
        <taxon>rosids</taxon>
        <taxon>fabids</taxon>
        <taxon>Fabales</taxon>
        <taxon>Fabaceae</taxon>
        <taxon>Papilionoideae</taxon>
        <taxon>50 kb inversion clade</taxon>
        <taxon>NPAAA clade</taxon>
        <taxon>indigoferoid/millettioid clade</taxon>
        <taxon>Phaseoleae</taxon>
        <taxon>Vigna</taxon>
    </lineage>
</organism>
<dbReference type="InterPro" id="IPR001841">
    <property type="entry name" value="Znf_RING"/>
</dbReference>
<keyword evidence="4" id="KW-0479">Metal-binding</keyword>
<reference evidence="11 12" key="1">
    <citation type="journal article" date="2023" name="Life. Sci Alliance">
        <title>Evolutionary insights into 3D genome organization and epigenetic landscape of Vigna mungo.</title>
        <authorList>
            <person name="Junaid A."/>
            <person name="Singh B."/>
            <person name="Bhatia S."/>
        </authorList>
    </citation>
    <scope>NUCLEOTIDE SEQUENCE [LARGE SCALE GENOMIC DNA]</scope>
    <source>
        <strain evidence="11">Urdbean</strain>
    </source>
</reference>
<keyword evidence="7" id="KW-0862">Zinc</keyword>
<comment type="catalytic activity">
    <reaction evidence="1">
        <text>S-ubiquitinyl-[E2 ubiquitin-conjugating enzyme]-L-cysteine + [acceptor protein]-L-lysine = [E2 ubiquitin-conjugating enzyme]-L-cysteine + N(6)-ubiquitinyl-[acceptor protein]-L-lysine.</text>
        <dbReference type="EC" id="2.3.2.27"/>
    </reaction>
</comment>
<evidence type="ECO:0000313" key="11">
    <source>
        <dbReference type="EMBL" id="WVZ02123.1"/>
    </source>
</evidence>
<gene>
    <name evidence="11" type="ORF">V8G54_022929</name>
</gene>
<dbReference type="AlphaFoldDB" id="A0AAQ3N2S8"/>
<evidence type="ECO:0000256" key="6">
    <source>
        <dbReference type="ARBA" id="ARBA00022786"/>
    </source>
</evidence>
<proteinExistence type="predicted"/>
<evidence type="ECO:0000256" key="4">
    <source>
        <dbReference type="ARBA" id="ARBA00022723"/>
    </source>
</evidence>
<evidence type="ECO:0000256" key="5">
    <source>
        <dbReference type="ARBA" id="ARBA00022771"/>
    </source>
</evidence>
<evidence type="ECO:0000256" key="7">
    <source>
        <dbReference type="ARBA" id="ARBA00022833"/>
    </source>
</evidence>
<dbReference type="InterPro" id="IPR045191">
    <property type="entry name" value="MBR1/2-like"/>
</dbReference>
<dbReference type="SUPFAM" id="SSF57850">
    <property type="entry name" value="RING/U-box"/>
    <property type="match status" value="1"/>
</dbReference>
<dbReference type="Pfam" id="PF13639">
    <property type="entry name" value="zf-RING_2"/>
    <property type="match status" value="1"/>
</dbReference>
<evidence type="ECO:0000256" key="3">
    <source>
        <dbReference type="ARBA" id="ARBA00022679"/>
    </source>
</evidence>
<dbReference type="SMART" id="SM00184">
    <property type="entry name" value="RING"/>
    <property type="match status" value="1"/>
</dbReference>
<evidence type="ECO:0000256" key="2">
    <source>
        <dbReference type="ARBA" id="ARBA00012483"/>
    </source>
</evidence>
<dbReference type="EC" id="2.3.2.27" evidence="2"/>
<dbReference type="GO" id="GO:0008270">
    <property type="term" value="F:zinc ion binding"/>
    <property type="evidence" value="ECO:0007669"/>
    <property type="project" value="UniProtKB-KW"/>
</dbReference>
<feature type="region of interest" description="Disordered" evidence="9">
    <location>
        <begin position="135"/>
        <end position="157"/>
    </location>
</feature>
<evidence type="ECO:0000259" key="10">
    <source>
        <dbReference type="PROSITE" id="PS50089"/>
    </source>
</evidence>
<dbReference type="EMBL" id="CP144694">
    <property type="protein sequence ID" value="WVZ02123.1"/>
    <property type="molecule type" value="Genomic_DNA"/>
</dbReference>
<accession>A0AAQ3N2S8</accession>
<feature type="domain" description="RING-type" evidence="10">
    <location>
        <begin position="275"/>
        <end position="316"/>
    </location>
</feature>
<feature type="compositionally biased region" description="Polar residues" evidence="9">
    <location>
        <begin position="137"/>
        <end position="154"/>
    </location>
</feature>
<sequence length="323" mass="38712">MVTRGMIIDSNYVVDVDENGTMNGMTQHHGLQHQSSHSHNFIRSNYLDLVWYPYLPIIYVQVPPSNTNVSSLEENIRMAQRRRRHHHRFLLRRQYREQQIRRQYREQQIRRQYREQQIRRHFNFPSYITASPYRVPETTNHSRSSSMPIQNTPYRDNIHNLHPPTFREFPSYMLMDTDDMSYETLFNVQEFPSLGDPHSDMRLDIDGMSYEASILYMYSLMFFSMHTKILELIELSELINDNSERGLSEDIIARYMQTKSYLLPENLENHEYDICIICQDEYKNKEEIGILQCGHEYHAECVKRWLHEKNVCPMCKSIGLTIE</sequence>
<keyword evidence="6" id="KW-0833">Ubl conjugation pathway</keyword>
<evidence type="ECO:0000256" key="1">
    <source>
        <dbReference type="ARBA" id="ARBA00000900"/>
    </source>
</evidence>
<keyword evidence="5 8" id="KW-0863">Zinc-finger</keyword>
<dbReference type="InterPro" id="IPR013083">
    <property type="entry name" value="Znf_RING/FYVE/PHD"/>
</dbReference>
<protein>
    <recommendedName>
        <fullName evidence="2">RING-type E3 ubiquitin transferase</fullName>
        <ecNumber evidence="2">2.3.2.27</ecNumber>
    </recommendedName>
</protein>
<keyword evidence="12" id="KW-1185">Reference proteome</keyword>
<evidence type="ECO:0000256" key="8">
    <source>
        <dbReference type="PROSITE-ProRule" id="PRU00175"/>
    </source>
</evidence>
<dbReference type="PANTHER" id="PTHR22937:SF222">
    <property type="entry name" value="RING-TYPE E3 UBIQUITIN TRANSFERASE"/>
    <property type="match status" value="1"/>
</dbReference>
<dbReference type="PROSITE" id="PS50089">
    <property type="entry name" value="ZF_RING_2"/>
    <property type="match status" value="1"/>
</dbReference>
<keyword evidence="3" id="KW-0808">Transferase</keyword>
<dbReference type="GO" id="GO:0005634">
    <property type="term" value="C:nucleus"/>
    <property type="evidence" value="ECO:0007669"/>
    <property type="project" value="TreeGrafter"/>
</dbReference>
<dbReference type="Proteomes" id="UP001374535">
    <property type="component" value="Chromosome 7"/>
</dbReference>
<dbReference type="PANTHER" id="PTHR22937">
    <property type="entry name" value="E3 UBIQUITIN-PROTEIN LIGASE RNF165"/>
    <property type="match status" value="1"/>
</dbReference>
<dbReference type="Gene3D" id="3.30.40.10">
    <property type="entry name" value="Zinc/RING finger domain, C3HC4 (zinc finger)"/>
    <property type="match status" value="1"/>
</dbReference>
<dbReference type="CDD" id="cd16469">
    <property type="entry name" value="RING-H2_RNF24-like"/>
    <property type="match status" value="1"/>
</dbReference>
<evidence type="ECO:0000256" key="9">
    <source>
        <dbReference type="SAM" id="MobiDB-lite"/>
    </source>
</evidence>
<evidence type="ECO:0000313" key="12">
    <source>
        <dbReference type="Proteomes" id="UP001374535"/>
    </source>
</evidence>
<name>A0AAQ3N2S8_VIGMU</name>
<dbReference type="GO" id="GO:0061630">
    <property type="term" value="F:ubiquitin protein ligase activity"/>
    <property type="evidence" value="ECO:0007669"/>
    <property type="project" value="UniProtKB-EC"/>
</dbReference>